<organism evidence="3 4">
    <name type="scientific">Bacillus suaedaesalsae</name>
    <dbReference type="NCBI Taxonomy" id="2810349"/>
    <lineage>
        <taxon>Bacteria</taxon>
        <taxon>Bacillati</taxon>
        <taxon>Bacillota</taxon>
        <taxon>Bacilli</taxon>
        <taxon>Bacillales</taxon>
        <taxon>Bacillaceae</taxon>
        <taxon>Bacillus</taxon>
    </lineage>
</organism>
<evidence type="ECO:0000313" key="4">
    <source>
        <dbReference type="Proteomes" id="UP001518925"/>
    </source>
</evidence>
<proteinExistence type="predicted"/>
<sequence>MPKLPKVKIATTVIASTVLLSGCGLFGGEQAMKEIDPPQDVNMVDDQAKLEDGKSSEGNDKKEEATKDTVTRELYLVDKNGYVVPQTFELPKENSAAQQVLEYLVEGGPVTNMLPEGFKAVLPPDTQMTTDLLKDGTLVVDFSNEFTEYKAEDEQKILQSLTWTLTQFDTIKKVNIKVNGHEQNVMPVNKTPINDSLTRADGINVDNSDVVDVMNSELITLYFLAQEGENTYYVPVTKRVQETSEDKIVATINELIKGPGLVGGLLSEFNSEVELISEPDYKNGVVTLNFNESILGNLEGTAISKHIINSLVLSLTEQPGVESVAIQVNGKADLKADSGEELTKPVTRPQTVNTGEF</sequence>
<feature type="compositionally biased region" description="Polar residues" evidence="1">
    <location>
        <begin position="348"/>
        <end position="357"/>
    </location>
</feature>
<feature type="region of interest" description="Disordered" evidence="1">
    <location>
        <begin position="337"/>
        <end position="357"/>
    </location>
</feature>
<protein>
    <submittedName>
        <fullName evidence="3">GerMN domain-containing protein</fullName>
    </submittedName>
</protein>
<accession>A0ABS2DMS7</accession>
<feature type="domain" description="GerMN" evidence="2">
    <location>
        <begin position="248"/>
        <end position="337"/>
    </location>
</feature>
<name>A0ABS2DMS7_9BACI</name>
<dbReference type="Proteomes" id="UP001518925">
    <property type="component" value="Unassembled WGS sequence"/>
</dbReference>
<dbReference type="InterPro" id="IPR019606">
    <property type="entry name" value="GerMN"/>
</dbReference>
<feature type="domain" description="GerMN" evidence="2">
    <location>
        <begin position="97"/>
        <end position="187"/>
    </location>
</feature>
<evidence type="ECO:0000256" key="1">
    <source>
        <dbReference type="SAM" id="MobiDB-lite"/>
    </source>
</evidence>
<gene>
    <name evidence="3" type="ORF">JR050_19175</name>
</gene>
<evidence type="ECO:0000313" key="3">
    <source>
        <dbReference type="EMBL" id="MBM6619787.1"/>
    </source>
</evidence>
<keyword evidence="4" id="KW-1185">Reference proteome</keyword>
<dbReference type="EMBL" id="JAFELM010000044">
    <property type="protein sequence ID" value="MBM6619787.1"/>
    <property type="molecule type" value="Genomic_DNA"/>
</dbReference>
<comment type="caution">
    <text evidence="3">The sequence shown here is derived from an EMBL/GenBank/DDBJ whole genome shotgun (WGS) entry which is preliminary data.</text>
</comment>
<evidence type="ECO:0000259" key="2">
    <source>
        <dbReference type="SMART" id="SM00909"/>
    </source>
</evidence>
<reference evidence="3 4" key="1">
    <citation type="submission" date="2021-02" db="EMBL/GenBank/DDBJ databases">
        <title>Bacillus sp. RD4P76, an endophyte from a halophyte.</title>
        <authorList>
            <person name="Sun J.-Q."/>
        </authorList>
    </citation>
    <scope>NUCLEOTIDE SEQUENCE [LARGE SCALE GENOMIC DNA]</scope>
    <source>
        <strain evidence="3 4">RD4P76</strain>
    </source>
</reference>
<dbReference type="RefSeq" id="WP_204205266.1">
    <property type="nucleotide sequence ID" value="NZ_JAFELM010000044.1"/>
</dbReference>
<dbReference type="SMART" id="SM00909">
    <property type="entry name" value="Germane"/>
    <property type="match status" value="2"/>
</dbReference>
<dbReference type="PROSITE" id="PS51257">
    <property type="entry name" value="PROKAR_LIPOPROTEIN"/>
    <property type="match status" value="1"/>
</dbReference>
<dbReference type="Pfam" id="PF10646">
    <property type="entry name" value="Germane"/>
    <property type="match status" value="2"/>
</dbReference>